<protein>
    <submittedName>
        <fullName evidence="5">Predicted metalloprotease</fullName>
    </submittedName>
</protein>
<evidence type="ECO:0000256" key="2">
    <source>
        <dbReference type="ARBA" id="ARBA00022692"/>
    </source>
</evidence>
<dbReference type="Proteomes" id="UP000199494">
    <property type="component" value="Unassembled WGS sequence"/>
</dbReference>
<keyword evidence="5" id="KW-0645">Protease</keyword>
<evidence type="ECO:0000256" key="1">
    <source>
        <dbReference type="ARBA" id="ARBA00004167"/>
    </source>
</evidence>
<evidence type="ECO:0000313" key="5">
    <source>
        <dbReference type="EMBL" id="SDD32651.1"/>
    </source>
</evidence>
<dbReference type="EMBL" id="FMZE01000007">
    <property type="protein sequence ID" value="SDD32651.1"/>
    <property type="molecule type" value="Genomic_DNA"/>
</dbReference>
<dbReference type="KEGG" id="pmad:BAY61_24325"/>
<keyword evidence="5" id="KW-0482">Metalloprotease</keyword>
<dbReference type="PROSITE" id="PS51257">
    <property type="entry name" value="PROKAR_LIPOPROTEIN"/>
    <property type="match status" value="1"/>
</dbReference>
<dbReference type="SUPFAM" id="SSF55486">
    <property type="entry name" value="Metalloproteases ('zincins'), catalytic domain"/>
    <property type="match status" value="1"/>
</dbReference>
<evidence type="ECO:0000313" key="6">
    <source>
        <dbReference type="Proteomes" id="UP000199494"/>
    </source>
</evidence>
<keyword evidence="2" id="KW-0812">Transmembrane</keyword>
<keyword evidence="5" id="KW-0378">Hydrolase</keyword>
<name>A0A222VUM9_9PSEU</name>
<dbReference type="AlphaFoldDB" id="A0A222VUM9"/>
<dbReference type="STRING" id="530584.SAMN05421630_107300"/>
<keyword evidence="4" id="KW-0472">Membrane</keyword>
<dbReference type="Pfam" id="PF04228">
    <property type="entry name" value="Zn_peptidase"/>
    <property type="match status" value="1"/>
</dbReference>
<dbReference type="GO" id="GO:0006508">
    <property type="term" value="P:proteolysis"/>
    <property type="evidence" value="ECO:0007669"/>
    <property type="project" value="UniProtKB-KW"/>
</dbReference>
<comment type="subcellular location">
    <subcellularLocation>
        <location evidence="1">Membrane</location>
        <topology evidence="1">Single-pass membrane protein</topology>
    </subcellularLocation>
</comment>
<gene>
    <name evidence="5" type="ORF">SAMN05421630_107300</name>
</gene>
<accession>A0A222VUM9</accession>
<dbReference type="GO" id="GO:0008237">
    <property type="term" value="F:metallopeptidase activity"/>
    <property type="evidence" value="ECO:0007669"/>
    <property type="project" value="UniProtKB-KW"/>
</dbReference>
<dbReference type="OrthoDB" id="5168289at2"/>
<dbReference type="InterPro" id="IPR007343">
    <property type="entry name" value="Uncharacterised_pept_Zn_put"/>
</dbReference>
<dbReference type="PANTHER" id="PTHR30168">
    <property type="entry name" value="PUTATIVE MEMBRANE PROTEIN YPFJ"/>
    <property type="match status" value="1"/>
</dbReference>
<evidence type="ECO:0000256" key="3">
    <source>
        <dbReference type="ARBA" id="ARBA00022989"/>
    </source>
</evidence>
<keyword evidence="3" id="KW-1133">Transmembrane helix</keyword>
<dbReference type="PANTHER" id="PTHR30168:SF0">
    <property type="entry name" value="INNER MEMBRANE PROTEIN"/>
    <property type="match status" value="1"/>
</dbReference>
<keyword evidence="6" id="KW-1185">Reference proteome</keyword>
<sequence length="483" mass="50958">MNRTGGRGARLRALTATIGVFALLASACGTETQGRPLTSGDIAGLPVTHFESGLKPDAPKPDLDVQNADNGPEDTVAIAAIADVSAYWAQELPAHFSMEFEPVKKLLSYDPNEPDIEVCGATTADAAMNAFYCPSEDLVAWDRGMLLPLLKQRFGTMSIVTVLGHEFGHAIQYRLGDKAGVDDSTSTIVKEQQADCFTGSYFRWMAEGKSEYFDVSTSEGLNQVLASLFFIRDEAGQSAQEQGAHGTAFDRTYAFQLGFEDGAKECAAINQENIDERITEVPFAPDDVGQGDVMIDEAIVATLQENLDQTFAGAGVEGPRIVADGGSCPDGVSTPPASYCADTNTVSIDLPALAELGQPVDREAEFQGEEGNGGLGDFAAFSEIASRYVQGIQNGVGASLDSPNAGMRTACLVGAWAGATNTEGSTLRLSPGDLDEAIAELLRPHSLLAADVNGHPVASGFARVEALRQGYFGGSEPCTQNYG</sequence>
<organism evidence="5 6">
    <name type="scientific">Prauserella marina</name>
    <dbReference type="NCBI Taxonomy" id="530584"/>
    <lineage>
        <taxon>Bacteria</taxon>
        <taxon>Bacillati</taxon>
        <taxon>Actinomycetota</taxon>
        <taxon>Actinomycetes</taxon>
        <taxon>Pseudonocardiales</taxon>
        <taxon>Pseudonocardiaceae</taxon>
        <taxon>Prauserella</taxon>
    </lineage>
</organism>
<dbReference type="GO" id="GO:0016020">
    <property type="term" value="C:membrane"/>
    <property type="evidence" value="ECO:0007669"/>
    <property type="project" value="UniProtKB-SubCell"/>
</dbReference>
<proteinExistence type="predicted"/>
<evidence type="ECO:0000256" key="4">
    <source>
        <dbReference type="ARBA" id="ARBA00023136"/>
    </source>
</evidence>
<dbReference type="RefSeq" id="WP_091807225.1">
    <property type="nucleotide sequence ID" value="NZ_CP016353.1"/>
</dbReference>
<reference evidence="5 6" key="1">
    <citation type="submission" date="2016-10" db="EMBL/GenBank/DDBJ databases">
        <authorList>
            <person name="de Groot N.N."/>
        </authorList>
    </citation>
    <scope>NUCLEOTIDE SEQUENCE [LARGE SCALE GENOMIC DNA]</scope>
    <source>
        <strain evidence="5 6">CGMCC 4.5506</strain>
    </source>
</reference>